<reference evidence="3" key="1">
    <citation type="submission" date="2017-11" db="EMBL/GenBank/DDBJ databases">
        <title>Complete genome sequence of Moraxella osloensis NP7 isolated from human skin.</title>
        <authorList>
            <person name="Lee K."/>
            <person name="Lim J.Y."/>
            <person name="Hwang I."/>
        </authorList>
    </citation>
    <scope>NUCLEOTIDE SEQUENCE [LARGE SCALE GENOMIC DNA]</scope>
    <source>
        <strain evidence="3">NP7</strain>
    </source>
</reference>
<feature type="transmembrane region" description="Helical" evidence="1">
    <location>
        <begin position="24"/>
        <end position="44"/>
    </location>
</feature>
<dbReference type="Pfam" id="PF07963">
    <property type="entry name" value="N_methyl"/>
    <property type="match status" value="1"/>
</dbReference>
<dbReference type="AlphaFoldDB" id="A0A2D2LVN6"/>
<evidence type="ECO:0000256" key="1">
    <source>
        <dbReference type="SAM" id="Phobius"/>
    </source>
</evidence>
<evidence type="ECO:0000313" key="2">
    <source>
        <dbReference type="EMBL" id="ATR79097.1"/>
    </source>
</evidence>
<accession>A0A2D2LVN6</accession>
<dbReference type="InterPro" id="IPR045584">
    <property type="entry name" value="Pilin-like"/>
</dbReference>
<proteinExistence type="predicted"/>
<evidence type="ECO:0008006" key="4">
    <source>
        <dbReference type="Google" id="ProtNLM"/>
    </source>
</evidence>
<dbReference type="Proteomes" id="UP000229340">
    <property type="component" value="Chromosome"/>
</dbReference>
<keyword evidence="1" id="KW-0812">Transmembrane</keyword>
<dbReference type="InterPro" id="IPR012902">
    <property type="entry name" value="N_methyl_site"/>
</dbReference>
<sequence>MWMGIVMKVLNRQYHRDQEREQGFTLIELVITIAIMAIIAAMAAPNMQKQIQQAKTREAASVFVNALKEARSQALITQSNTIVTLDTAAKRITLTSGAVNASNSTSKTYQIDNSVNISQISDAPNTITFAANKGVYQGIDTESTERKKITLGMGYGVCFNKGLLKSIIKVDGNGSISTEETAVNGSCS</sequence>
<evidence type="ECO:0000313" key="3">
    <source>
        <dbReference type="Proteomes" id="UP000229340"/>
    </source>
</evidence>
<protein>
    <recommendedName>
        <fullName evidence="4">Prepilin-type N-terminal cleavage/methylation domain-containing protein</fullName>
    </recommendedName>
</protein>
<dbReference type="SUPFAM" id="SSF54523">
    <property type="entry name" value="Pili subunits"/>
    <property type="match status" value="1"/>
</dbReference>
<name>A0A2D2LVN6_FAUOS</name>
<keyword evidence="1" id="KW-1133">Transmembrane helix</keyword>
<organism evidence="2 3">
    <name type="scientific">Faucicola osloensis</name>
    <name type="common">Moraxella osloensis</name>
    <dbReference type="NCBI Taxonomy" id="34062"/>
    <lineage>
        <taxon>Bacteria</taxon>
        <taxon>Pseudomonadati</taxon>
        <taxon>Pseudomonadota</taxon>
        <taxon>Gammaproteobacteria</taxon>
        <taxon>Moraxellales</taxon>
        <taxon>Moraxellaceae</taxon>
        <taxon>Faucicola</taxon>
    </lineage>
</organism>
<dbReference type="NCBIfam" id="TIGR02532">
    <property type="entry name" value="IV_pilin_GFxxxE"/>
    <property type="match status" value="1"/>
</dbReference>
<keyword evidence="1" id="KW-0472">Membrane</keyword>
<dbReference type="PROSITE" id="PS00409">
    <property type="entry name" value="PROKAR_NTER_METHYL"/>
    <property type="match status" value="1"/>
</dbReference>
<gene>
    <name evidence="2" type="ORF">NP7_07460</name>
</gene>
<dbReference type="EMBL" id="CP024443">
    <property type="protein sequence ID" value="ATR79097.1"/>
    <property type="molecule type" value="Genomic_DNA"/>
</dbReference>
<dbReference type="Gene3D" id="3.30.700.10">
    <property type="entry name" value="Glycoprotein, Type 4 Pilin"/>
    <property type="match status" value="1"/>
</dbReference>